<keyword evidence="2" id="KW-0680">Restriction system</keyword>
<dbReference type="Pfam" id="PF01420">
    <property type="entry name" value="Methylase_S"/>
    <property type="match status" value="2"/>
</dbReference>
<comment type="caution">
    <text evidence="5">The sequence shown here is derived from an EMBL/GenBank/DDBJ whole genome shotgun (WGS) entry which is preliminary data.</text>
</comment>
<dbReference type="GO" id="GO:0009307">
    <property type="term" value="P:DNA restriction-modification system"/>
    <property type="evidence" value="ECO:0007669"/>
    <property type="project" value="UniProtKB-KW"/>
</dbReference>
<proteinExistence type="inferred from homology"/>
<dbReference type="InterPro" id="IPR052021">
    <property type="entry name" value="Type-I_RS_S_subunit"/>
</dbReference>
<dbReference type="Gene3D" id="1.10.287.1120">
    <property type="entry name" value="Bipartite methylase S protein"/>
    <property type="match status" value="1"/>
</dbReference>
<evidence type="ECO:0000259" key="4">
    <source>
        <dbReference type="Pfam" id="PF01420"/>
    </source>
</evidence>
<dbReference type="CDD" id="cd17251">
    <property type="entry name" value="RMtype1_S_HinAWORF1578P-TRD2-CR2_like"/>
    <property type="match status" value="1"/>
</dbReference>
<dbReference type="InterPro" id="IPR000055">
    <property type="entry name" value="Restrct_endonuc_typeI_TRD"/>
</dbReference>
<keyword evidence="6" id="KW-1185">Reference proteome</keyword>
<evidence type="ECO:0000256" key="1">
    <source>
        <dbReference type="ARBA" id="ARBA00010923"/>
    </source>
</evidence>
<evidence type="ECO:0000256" key="2">
    <source>
        <dbReference type="ARBA" id="ARBA00022747"/>
    </source>
</evidence>
<dbReference type="CDD" id="cd17260">
    <property type="entry name" value="RMtype1_S_EcoEI-TRD1-CR1_like"/>
    <property type="match status" value="1"/>
</dbReference>
<sequence>MSFKEWMEVELGEVILFNPRENLKKGSIAKKIGMDKLEPFSRKIQGFEETEFKSGTKFRNGDTLLARITPCLENGKTAQVRILDKNEVGFGSTEFIVLREKENKTVNDFIYYLSISKEFRNIAIKSMTGTSGRQRAQKDVLEKTVIRLPLIEEQKAIANILSTLDEKIETNNQINKKLEEMAQTIFKHWFVDFEFPNEEGKPYKSIGGEMVESEMGMIPKGWEVGSLCDLVKEIVTGKTPSTKKEENYGTIYPFITIPDMHGNIFVIKTERYLSETGNKSQIKKLIPKNSIMVSCIATVGLVSINLSSAHTNQQINSIVLKKDEDLYYFYEYLKLMNEKLRAIGSTGSTTLNVNKREFEKIKYIYPTTKVMKKFYGVIKSNFEMVKQRQLENDVLINTRDTLLPKLMSGEIRVPLE</sequence>
<dbReference type="Gene3D" id="3.90.220.20">
    <property type="entry name" value="DNA methylase specificity domains"/>
    <property type="match status" value="2"/>
</dbReference>
<dbReference type="PANTHER" id="PTHR30408:SF13">
    <property type="entry name" value="TYPE I RESTRICTION ENZYME HINDI SPECIFICITY SUBUNIT"/>
    <property type="match status" value="1"/>
</dbReference>
<dbReference type="SUPFAM" id="SSF116734">
    <property type="entry name" value="DNA methylase specificity domain"/>
    <property type="match status" value="2"/>
</dbReference>
<evidence type="ECO:0000313" key="5">
    <source>
        <dbReference type="EMBL" id="KEI12506.1"/>
    </source>
</evidence>
<organism evidence="5 6">
    <name type="scientific">Clostridium novyi B str. ATCC 27606</name>
    <dbReference type="NCBI Taxonomy" id="1443123"/>
    <lineage>
        <taxon>Bacteria</taxon>
        <taxon>Bacillati</taxon>
        <taxon>Bacillota</taxon>
        <taxon>Clostridia</taxon>
        <taxon>Eubacteriales</taxon>
        <taxon>Clostridiaceae</taxon>
        <taxon>Clostridium</taxon>
    </lineage>
</organism>
<dbReference type="RefSeq" id="WP_039221711.1">
    <property type="nucleotide sequence ID" value="NZ_JENW01000142.1"/>
</dbReference>
<dbReference type="InterPro" id="IPR044946">
    <property type="entry name" value="Restrct_endonuc_typeI_TRD_sf"/>
</dbReference>
<feature type="domain" description="Type I restriction modification DNA specificity" evidence="4">
    <location>
        <begin position="219"/>
        <end position="368"/>
    </location>
</feature>
<evidence type="ECO:0000313" key="6">
    <source>
        <dbReference type="Proteomes" id="UP000027770"/>
    </source>
</evidence>
<evidence type="ECO:0000256" key="3">
    <source>
        <dbReference type="ARBA" id="ARBA00023125"/>
    </source>
</evidence>
<dbReference type="PANTHER" id="PTHR30408">
    <property type="entry name" value="TYPE-1 RESTRICTION ENZYME ECOKI SPECIFICITY PROTEIN"/>
    <property type="match status" value="1"/>
</dbReference>
<feature type="domain" description="Type I restriction modification DNA specificity" evidence="4">
    <location>
        <begin position="4"/>
        <end position="180"/>
    </location>
</feature>
<gene>
    <name evidence="5" type="ORF">Z959_04110</name>
</gene>
<dbReference type="Proteomes" id="UP000027770">
    <property type="component" value="Unassembled WGS sequence"/>
</dbReference>
<protein>
    <recommendedName>
        <fullName evidence="4">Type I restriction modification DNA specificity domain-containing protein</fullName>
    </recommendedName>
</protein>
<keyword evidence="3" id="KW-0238">DNA-binding</keyword>
<dbReference type="AlphaFoldDB" id="A0AA40ISB0"/>
<dbReference type="GO" id="GO:0003677">
    <property type="term" value="F:DNA binding"/>
    <property type="evidence" value="ECO:0007669"/>
    <property type="project" value="UniProtKB-KW"/>
</dbReference>
<comment type="similarity">
    <text evidence="1">Belongs to the type-I restriction system S methylase family.</text>
</comment>
<dbReference type="EMBL" id="JENW01000142">
    <property type="protein sequence ID" value="KEI12506.1"/>
    <property type="molecule type" value="Genomic_DNA"/>
</dbReference>
<name>A0AA40ISB0_CLONO</name>
<accession>A0AA40ISB0</accession>
<reference evidence="5 6" key="1">
    <citation type="submission" date="2014-02" db="EMBL/GenBank/DDBJ databases">
        <title>Plasmidome dynamics in the species complex Clostridium novyi sensu lato converts strains of independent lineages into distinctly different pathogens.</title>
        <authorList>
            <person name="Skarin H."/>
            <person name="Segerman B."/>
        </authorList>
    </citation>
    <scope>NUCLEOTIDE SEQUENCE [LARGE SCALE GENOMIC DNA]</scope>
    <source>
        <strain evidence="5 6">ATCC 27606</strain>
    </source>
</reference>